<accession>X0XAR8</accession>
<dbReference type="AlphaFoldDB" id="X0XAR8"/>
<name>X0XAR8_9ZZZZ</name>
<feature type="domain" description="Fe/B12 periplasmic-binding" evidence="1">
    <location>
        <begin position="1"/>
        <end position="95"/>
    </location>
</feature>
<evidence type="ECO:0000313" key="2">
    <source>
        <dbReference type="EMBL" id="GAG32482.1"/>
    </source>
</evidence>
<dbReference type="Gene3D" id="3.40.50.1980">
    <property type="entry name" value="Nitrogenase molybdenum iron protein domain"/>
    <property type="match status" value="1"/>
</dbReference>
<dbReference type="PROSITE" id="PS50983">
    <property type="entry name" value="FE_B12_PBP"/>
    <property type="match status" value="1"/>
</dbReference>
<comment type="caution">
    <text evidence="2">The sequence shown here is derived from an EMBL/GenBank/DDBJ whole genome shotgun (WGS) entry which is preliminary data.</text>
</comment>
<reference evidence="2" key="1">
    <citation type="journal article" date="2014" name="Front. Microbiol.">
        <title>High frequency of phylogenetically diverse reductive dehalogenase-homologous genes in deep subseafloor sedimentary metagenomes.</title>
        <authorList>
            <person name="Kawai M."/>
            <person name="Futagami T."/>
            <person name="Toyoda A."/>
            <person name="Takaki Y."/>
            <person name="Nishi S."/>
            <person name="Hori S."/>
            <person name="Arai W."/>
            <person name="Tsubouchi T."/>
            <person name="Morono Y."/>
            <person name="Uchiyama I."/>
            <person name="Ito T."/>
            <person name="Fujiyama A."/>
            <person name="Inagaki F."/>
            <person name="Takami H."/>
        </authorList>
    </citation>
    <scope>NUCLEOTIDE SEQUENCE</scope>
    <source>
        <strain evidence="2">Expedition CK06-06</strain>
    </source>
</reference>
<dbReference type="SUPFAM" id="SSF53807">
    <property type="entry name" value="Helical backbone' metal receptor"/>
    <property type="match status" value="1"/>
</dbReference>
<dbReference type="InterPro" id="IPR002491">
    <property type="entry name" value="ABC_transptr_periplasmic_BD"/>
</dbReference>
<organism evidence="2">
    <name type="scientific">marine sediment metagenome</name>
    <dbReference type="NCBI Taxonomy" id="412755"/>
    <lineage>
        <taxon>unclassified sequences</taxon>
        <taxon>metagenomes</taxon>
        <taxon>ecological metagenomes</taxon>
    </lineage>
</organism>
<dbReference type="PANTHER" id="PTHR30535">
    <property type="entry name" value="VITAMIN B12-BINDING PROTEIN"/>
    <property type="match status" value="1"/>
</dbReference>
<proteinExistence type="predicted"/>
<protein>
    <recommendedName>
        <fullName evidence="1">Fe/B12 periplasmic-binding domain-containing protein</fullName>
    </recommendedName>
</protein>
<evidence type="ECO:0000259" key="1">
    <source>
        <dbReference type="PROSITE" id="PS50983"/>
    </source>
</evidence>
<dbReference type="InterPro" id="IPR050902">
    <property type="entry name" value="ABC_Transporter_SBP"/>
</dbReference>
<dbReference type="EMBL" id="BARS01044098">
    <property type="protein sequence ID" value="GAG32482.1"/>
    <property type="molecule type" value="Genomic_DNA"/>
</dbReference>
<gene>
    <name evidence="2" type="ORF">S01H1_66672</name>
</gene>
<sequence length="138" mass="15832">MVNARNLADGLGKQGHLFINKEQIIVWNPDVIFIDIGSRAIVEQNFEKSRDFYRLLKAAKSGKVFSLLPYNYYNTNIEIALINAYFIGKCLYPERFSDVDLAEKTNEILSIFLGLSAKKEIPAYGLVHFPEEGPMRWK</sequence>
<dbReference type="PANTHER" id="PTHR30535:SF34">
    <property type="entry name" value="MOLYBDATE-BINDING PROTEIN MOLA"/>
    <property type="match status" value="1"/>
</dbReference>